<gene>
    <name evidence="7" type="ORF">JJQ90_07980</name>
</gene>
<feature type="domain" description="FAD-binding FR-type" evidence="6">
    <location>
        <begin position="202"/>
        <end position="304"/>
    </location>
</feature>
<evidence type="ECO:0000256" key="3">
    <source>
        <dbReference type="ARBA" id="ARBA00022989"/>
    </source>
</evidence>
<evidence type="ECO:0000313" key="8">
    <source>
        <dbReference type="Proteomes" id="UP000689967"/>
    </source>
</evidence>
<organism evidence="7 8">
    <name type="scientific">Falsiroseomonas oleicola</name>
    <dbReference type="NCBI Taxonomy" id="2801474"/>
    <lineage>
        <taxon>Bacteria</taxon>
        <taxon>Pseudomonadati</taxon>
        <taxon>Pseudomonadota</taxon>
        <taxon>Alphaproteobacteria</taxon>
        <taxon>Acetobacterales</taxon>
        <taxon>Roseomonadaceae</taxon>
        <taxon>Falsiroseomonas</taxon>
    </lineage>
</organism>
<feature type="transmembrane region" description="Helical" evidence="5">
    <location>
        <begin position="78"/>
        <end position="97"/>
    </location>
</feature>
<dbReference type="PROSITE" id="PS51384">
    <property type="entry name" value="FAD_FR"/>
    <property type="match status" value="1"/>
</dbReference>
<name>A0ABS6H8H2_9PROT</name>
<evidence type="ECO:0000256" key="2">
    <source>
        <dbReference type="ARBA" id="ARBA00022692"/>
    </source>
</evidence>
<dbReference type="InterPro" id="IPR001433">
    <property type="entry name" value="OxRdtase_FAD/NAD-bd"/>
</dbReference>
<dbReference type="EMBL" id="JAERQM010000002">
    <property type="protein sequence ID" value="MBU8543640.1"/>
    <property type="molecule type" value="Genomic_DNA"/>
</dbReference>
<evidence type="ECO:0000256" key="5">
    <source>
        <dbReference type="SAM" id="Phobius"/>
    </source>
</evidence>
<keyword evidence="3 5" id="KW-1133">Transmembrane helix</keyword>
<keyword evidence="2 5" id="KW-0812">Transmembrane</keyword>
<feature type="transmembrane region" description="Helical" evidence="5">
    <location>
        <begin position="178"/>
        <end position="197"/>
    </location>
</feature>
<comment type="caution">
    <text evidence="7">The sequence shown here is derived from an EMBL/GenBank/DDBJ whole genome shotgun (WGS) entry which is preliminary data.</text>
</comment>
<dbReference type="Pfam" id="PF01794">
    <property type="entry name" value="Ferric_reduct"/>
    <property type="match status" value="1"/>
</dbReference>
<dbReference type="Proteomes" id="UP000689967">
    <property type="component" value="Unassembled WGS sequence"/>
</dbReference>
<dbReference type="PANTHER" id="PTHR47354:SF5">
    <property type="entry name" value="PROTEIN RFBI"/>
    <property type="match status" value="1"/>
</dbReference>
<dbReference type="InterPro" id="IPR017927">
    <property type="entry name" value="FAD-bd_FR_type"/>
</dbReference>
<reference evidence="7 8" key="1">
    <citation type="submission" date="2021-01" db="EMBL/GenBank/DDBJ databases">
        <title>Roseomonas sp. nov, a bacterium isolated from an oil production mixture in Yumen Oilfield.</title>
        <authorList>
            <person name="Wu D."/>
        </authorList>
    </citation>
    <scope>NUCLEOTIDE SEQUENCE [LARGE SCALE GENOMIC DNA]</scope>
    <source>
        <strain evidence="7 8">ROY-5-3</strain>
    </source>
</reference>
<keyword evidence="8" id="KW-1185">Reference proteome</keyword>
<dbReference type="InterPro" id="IPR050415">
    <property type="entry name" value="MRET"/>
</dbReference>
<feature type="transmembrane region" description="Helical" evidence="5">
    <location>
        <begin position="35"/>
        <end position="57"/>
    </location>
</feature>
<accession>A0ABS6H8H2</accession>
<proteinExistence type="predicted"/>
<keyword evidence="4 5" id="KW-0472">Membrane</keyword>
<feature type="transmembrane region" description="Helical" evidence="5">
    <location>
        <begin position="147"/>
        <end position="172"/>
    </location>
</feature>
<comment type="subcellular location">
    <subcellularLocation>
        <location evidence="1">Membrane</location>
        <topology evidence="1">Multi-pass membrane protein</topology>
    </subcellularLocation>
</comment>
<evidence type="ECO:0000259" key="6">
    <source>
        <dbReference type="PROSITE" id="PS51384"/>
    </source>
</evidence>
<dbReference type="PANTHER" id="PTHR47354">
    <property type="entry name" value="NADH OXIDOREDUCTASE HCR"/>
    <property type="match status" value="1"/>
</dbReference>
<feature type="transmembrane region" description="Helical" evidence="5">
    <location>
        <begin position="117"/>
        <end position="135"/>
    </location>
</feature>
<dbReference type="RefSeq" id="WP_216874181.1">
    <property type="nucleotide sequence ID" value="NZ_JAERQM010000002.1"/>
</dbReference>
<dbReference type="CDD" id="cd06198">
    <property type="entry name" value="FNR_like_3"/>
    <property type="match status" value="1"/>
</dbReference>
<sequence>MAIRQAAWITLYLILVLTPQALLFLGEVPPGRDFWWNFSMALGFAGMAMMGVQFALTARIRPMTSPFGVDIIYLFHRYLAWIALAIAAAHFGILWLWYEDRLGPTINPFEADWELTAGRAALVLFGLAVVTSEWRKLLRLEYGLWRYLHVVLATLGFGAAVAHIIGIGYFTASPMNRALWLAATLSWLLLLVWVRLVKPLRQKRAPWRVVEVRPGRNDVWTLAIEPEGHAGLRGFLPGQFAWLTLRNSPFGLREHPFTIASAPESLPRLEFGIKELGDFTSRIGEVRPGDPAWIDAPFGVFSIDRHPEAEGIVGIVGGIGITPMLSMLRSLAARGDRRPVWLFYGNKGWEDVAFREELETLAARLDLRLIHILEDPPEGWQGESGFVTRQVLEAYLPAEPRPLLHCFLCGPTPMTAAAEQALLGMGLPAARIQTEIFELA</sequence>
<evidence type="ECO:0000256" key="1">
    <source>
        <dbReference type="ARBA" id="ARBA00004141"/>
    </source>
</evidence>
<dbReference type="InterPro" id="IPR013130">
    <property type="entry name" value="Fe3_Rdtase_TM_dom"/>
</dbReference>
<evidence type="ECO:0000256" key="4">
    <source>
        <dbReference type="ARBA" id="ARBA00023136"/>
    </source>
</evidence>
<evidence type="ECO:0000313" key="7">
    <source>
        <dbReference type="EMBL" id="MBU8543640.1"/>
    </source>
</evidence>
<dbReference type="Pfam" id="PF00175">
    <property type="entry name" value="NAD_binding_1"/>
    <property type="match status" value="1"/>
</dbReference>
<protein>
    <submittedName>
        <fullName evidence="7">Ferredoxin reductase family protein</fullName>
    </submittedName>
</protein>